<dbReference type="AlphaFoldDB" id="A0A9E5MQM9"/>
<protein>
    <submittedName>
        <fullName evidence="2">Glutathione S-transferase family protein</fullName>
    </submittedName>
</protein>
<dbReference type="Proteomes" id="UP000787472">
    <property type="component" value="Unassembled WGS sequence"/>
</dbReference>
<dbReference type="PANTHER" id="PTHR42673">
    <property type="entry name" value="MALEYLACETOACETATE ISOMERASE"/>
    <property type="match status" value="1"/>
</dbReference>
<dbReference type="CDD" id="cd03194">
    <property type="entry name" value="GST_C_3"/>
    <property type="match status" value="1"/>
</dbReference>
<reference evidence="2" key="1">
    <citation type="submission" date="2020-03" db="EMBL/GenBank/DDBJ databases">
        <authorList>
            <person name="Guo F."/>
        </authorList>
    </citation>
    <scope>NUCLEOTIDE SEQUENCE</scope>
    <source>
        <strain evidence="2">JCM 30134</strain>
    </source>
</reference>
<name>A0A9E5MQM9_9GAMM</name>
<evidence type="ECO:0000313" key="2">
    <source>
        <dbReference type="EMBL" id="NHO68564.1"/>
    </source>
</evidence>
<organism evidence="2 3">
    <name type="scientific">Pseudomaricurvus hydrocarbonicus</name>
    <dbReference type="NCBI Taxonomy" id="1470433"/>
    <lineage>
        <taxon>Bacteria</taxon>
        <taxon>Pseudomonadati</taxon>
        <taxon>Pseudomonadota</taxon>
        <taxon>Gammaproteobacteria</taxon>
        <taxon>Cellvibrionales</taxon>
        <taxon>Cellvibrionaceae</taxon>
        <taxon>Pseudomaricurvus</taxon>
    </lineage>
</organism>
<feature type="domain" description="GST N-terminal" evidence="1">
    <location>
        <begin position="4"/>
        <end position="84"/>
    </location>
</feature>
<dbReference type="RefSeq" id="WP_167192527.1">
    <property type="nucleotide sequence ID" value="NZ_JAAONZ010000040.1"/>
</dbReference>
<dbReference type="GO" id="GO:0004364">
    <property type="term" value="F:glutathione transferase activity"/>
    <property type="evidence" value="ECO:0007669"/>
    <property type="project" value="TreeGrafter"/>
</dbReference>
<keyword evidence="3" id="KW-1185">Reference proteome</keyword>
<accession>A0A9E5MQM9</accession>
<dbReference type="GO" id="GO:0016034">
    <property type="term" value="F:maleylacetoacetate isomerase activity"/>
    <property type="evidence" value="ECO:0007669"/>
    <property type="project" value="TreeGrafter"/>
</dbReference>
<evidence type="ECO:0000259" key="1">
    <source>
        <dbReference type="PROSITE" id="PS50404"/>
    </source>
</evidence>
<dbReference type="Pfam" id="PF13410">
    <property type="entry name" value="GST_C_2"/>
    <property type="match status" value="1"/>
</dbReference>
<comment type="caution">
    <text evidence="2">The sequence shown here is derived from an EMBL/GenBank/DDBJ whole genome shotgun (WGS) entry which is preliminary data.</text>
</comment>
<dbReference type="EMBL" id="JAAONZ010000040">
    <property type="protein sequence ID" value="NHO68564.1"/>
    <property type="molecule type" value="Genomic_DNA"/>
</dbReference>
<dbReference type="Gene3D" id="3.40.30.10">
    <property type="entry name" value="Glutaredoxin"/>
    <property type="match status" value="1"/>
</dbReference>
<dbReference type="InterPro" id="IPR036282">
    <property type="entry name" value="Glutathione-S-Trfase_C_sf"/>
</dbReference>
<dbReference type="Pfam" id="PF13409">
    <property type="entry name" value="GST_N_2"/>
    <property type="match status" value="1"/>
</dbReference>
<sequence>MDELTLVIGNKNYSSWSLRAWLYLAVNDIPFEEIRLPLDTPRFYQHIHEYSPTGCVPVLHHGEVWVWDSLAIIEYVERTFAPQIGWPADPKARAVALSAVMEMHAGFPELRKHYPMNCRKPSFQAPLRGEVRKDLTRLDHLWRNCLDASRGPALFGRLSIADVYFAPVVFRLHTYQLPMSQPCLDYVEWMLALPQMQAWAEAARQETEIVVADEWQD</sequence>
<dbReference type="SUPFAM" id="SSF52833">
    <property type="entry name" value="Thioredoxin-like"/>
    <property type="match status" value="1"/>
</dbReference>
<dbReference type="InterPro" id="IPR036249">
    <property type="entry name" value="Thioredoxin-like_sf"/>
</dbReference>
<dbReference type="InterPro" id="IPR004045">
    <property type="entry name" value="Glutathione_S-Trfase_N"/>
</dbReference>
<dbReference type="PANTHER" id="PTHR42673:SF4">
    <property type="entry name" value="MALEYLACETOACETATE ISOMERASE"/>
    <property type="match status" value="1"/>
</dbReference>
<dbReference type="CDD" id="cd03043">
    <property type="entry name" value="GST_N_1"/>
    <property type="match status" value="1"/>
</dbReference>
<dbReference type="Gene3D" id="1.20.1050.10">
    <property type="match status" value="1"/>
</dbReference>
<gene>
    <name evidence="2" type="ORF">G8770_23675</name>
</gene>
<dbReference type="GO" id="GO:0006749">
    <property type="term" value="P:glutathione metabolic process"/>
    <property type="evidence" value="ECO:0007669"/>
    <property type="project" value="TreeGrafter"/>
</dbReference>
<dbReference type="PROSITE" id="PS50404">
    <property type="entry name" value="GST_NTER"/>
    <property type="match status" value="1"/>
</dbReference>
<dbReference type="SUPFAM" id="SSF47616">
    <property type="entry name" value="GST C-terminal domain-like"/>
    <property type="match status" value="1"/>
</dbReference>
<proteinExistence type="predicted"/>
<dbReference type="GO" id="GO:0006559">
    <property type="term" value="P:L-phenylalanine catabolic process"/>
    <property type="evidence" value="ECO:0007669"/>
    <property type="project" value="TreeGrafter"/>
</dbReference>
<evidence type="ECO:0000313" key="3">
    <source>
        <dbReference type="Proteomes" id="UP000787472"/>
    </source>
</evidence>